<sequence>MASAAGDLKQLRDARNEDVFNSRLTRIDQTIRPWLKKVTVEEMKSVGDVDVSSASKEAKEEYLLRNVENVLAIALAGNFDNNSLGGSHSETATTPTPSGPVPGDFLYANLQFDKINGTRQIRLLELLPSPDLEIGVTMRLFCVPSPESQQYSALSYTWGPAEPKHAITINNRPFSVSTNLHQALLSLRLPDHPRILWVDAICINQKDDTERAVQVALMGSIYAEADDVSIFLGMPSPRSYPLFDFLERDRRLDDVTQENVEEILAECQMDKMKAVSSFVEFCDREWWTRVWVMQEYYLSTSAPNWYIGSRSISGEKLARDVKGLAMVTLRLAMPFADAGADIGEELGRYTISSLADRLLKICDGVLVRKKTNPYDTPRFLFAKHGRKATNAKDYVYGVRELLEPHFRKVFLPDYGLGLCKLFEKLAAWFLLMDGWGDMLWYYPFRMGCECQGDGSTCDVPSWAPDFSRRPEHLVNEAEPPKFLSDGPKTAQCVILDRVLYLEGCRLDVIQEVIAMPEGDCFEVLQRMWQLDRILCSNQRTGSEMNTPREDRALLAWATTIQPPTVPLAPRWRETGELLAPDLQQYLQEIKVRNKALWDKEYAKANAVPETPEVREWYKRHSAVIAEAYGRQTRGVVNLHRFLTMEMECDFASACVFDSENLMLQLQIMDTSPDVQTGLNTILSPIFPQEVVYVDLIRNIEKNSDPESPTSFKELVAIVRTIAQKIHEKTVLAGPDTRPRKPIDAARIRELIKGQKENIEKLQEGDEVSLLCYGTEGEREEQIRIVQMNVEETERLLSWRDSNEAKANLINGAEDKTWSRVDEERAAQFRDRRLFVTKEGLVGIASPGVRDVKVGDQMVLLDGMTFPLIAREVGNERLAVVGCATVRGVKLGHKVEEAELKEGVEAGPKKMMAFV</sequence>
<evidence type="ECO:0000313" key="2">
    <source>
        <dbReference type="EMBL" id="KAK0620250.1"/>
    </source>
</evidence>
<reference evidence="2" key="1">
    <citation type="submission" date="2023-06" db="EMBL/GenBank/DDBJ databases">
        <title>Genome-scale phylogeny and comparative genomics of the fungal order Sordariales.</title>
        <authorList>
            <consortium name="Lawrence Berkeley National Laboratory"/>
            <person name="Hensen N."/>
            <person name="Bonometti L."/>
            <person name="Westerberg I."/>
            <person name="Brannstrom I.O."/>
            <person name="Guillou S."/>
            <person name="Cros-Aarteil S."/>
            <person name="Calhoun S."/>
            <person name="Haridas S."/>
            <person name="Kuo A."/>
            <person name="Mondo S."/>
            <person name="Pangilinan J."/>
            <person name="Riley R."/>
            <person name="Labutti K."/>
            <person name="Andreopoulos B."/>
            <person name="Lipzen A."/>
            <person name="Chen C."/>
            <person name="Yanf M."/>
            <person name="Daum C."/>
            <person name="Ng V."/>
            <person name="Clum A."/>
            <person name="Steindorff A."/>
            <person name="Ohm R."/>
            <person name="Martin F."/>
            <person name="Silar P."/>
            <person name="Natvig D."/>
            <person name="Lalanne C."/>
            <person name="Gautier V."/>
            <person name="Ament-Velasquez S.L."/>
            <person name="Kruys A."/>
            <person name="Hutchinson M.I."/>
            <person name="Powell A.J."/>
            <person name="Barry K."/>
            <person name="Miller A.N."/>
            <person name="Grigoriev I.V."/>
            <person name="Debuchy R."/>
            <person name="Gladieux P."/>
            <person name="Thoren M.H."/>
            <person name="Johannesson H."/>
        </authorList>
    </citation>
    <scope>NUCLEOTIDE SEQUENCE</scope>
    <source>
        <strain evidence="2">CBS 606.72</strain>
    </source>
</reference>
<feature type="domain" description="Heterokaryon incompatibility" evidence="1">
    <location>
        <begin position="151"/>
        <end position="295"/>
    </location>
</feature>
<evidence type="ECO:0000313" key="3">
    <source>
        <dbReference type="Proteomes" id="UP001175000"/>
    </source>
</evidence>
<dbReference type="PANTHER" id="PTHR24148:SF82">
    <property type="entry name" value="HETEROKARYON INCOMPATIBILITY DOMAIN-CONTAINING PROTEIN"/>
    <property type="match status" value="1"/>
</dbReference>
<dbReference type="PANTHER" id="PTHR24148">
    <property type="entry name" value="ANKYRIN REPEAT DOMAIN-CONTAINING PROTEIN 39 HOMOLOG-RELATED"/>
    <property type="match status" value="1"/>
</dbReference>
<dbReference type="Pfam" id="PF06985">
    <property type="entry name" value="HET"/>
    <property type="match status" value="1"/>
</dbReference>
<dbReference type="AlphaFoldDB" id="A0AA39WRY4"/>
<dbReference type="InterPro" id="IPR052895">
    <property type="entry name" value="HetReg/Transcr_Mod"/>
</dbReference>
<keyword evidence="3" id="KW-1185">Reference proteome</keyword>
<dbReference type="Proteomes" id="UP001175000">
    <property type="component" value="Unassembled WGS sequence"/>
</dbReference>
<organism evidence="2 3">
    <name type="scientific">Immersiella caudata</name>
    <dbReference type="NCBI Taxonomy" id="314043"/>
    <lineage>
        <taxon>Eukaryota</taxon>
        <taxon>Fungi</taxon>
        <taxon>Dikarya</taxon>
        <taxon>Ascomycota</taxon>
        <taxon>Pezizomycotina</taxon>
        <taxon>Sordariomycetes</taxon>
        <taxon>Sordariomycetidae</taxon>
        <taxon>Sordariales</taxon>
        <taxon>Lasiosphaeriaceae</taxon>
        <taxon>Immersiella</taxon>
    </lineage>
</organism>
<evidence type="ECO:0000259" key="1">
    <source>
        <dbReference type="Pfam" id="PF06985"/>
    </source>
</evidence>
<name>A0AA39WRY4_9PEZI</name>
<protein>
    <submittedName>
        <fullName evidence="2">Heterokaryon incompatibility protein-domain-containing protein</fullName>
    </submittedName>
</protein>
<dbReference type="EMBL" id="JAULSU010000004">
    <property type="protein sequence ID" value="KAK0620250.1"/>
    <property type="molecule type" value="Genomic_DNA"/>
</dbReference>
<accession>A0AA39WRY4</accession>
<dbReference type="InterPro" id="IPR010730">
    <property type="entry name" value="HET"/>
</dbReference>
<comment type="caution">
    <text evidence="2">The sequence shown here is derived from an EMBL/GenBank/DDBJ whole genome shotgun (WGS) entry which is preliminary data.</text>
</comment>
<proteinExistence type="predicted"/>
<gene>
    <name evidence="2" type="ORF">B0T14DRAFT_520906</name>
</gene>